<proteinExistence type="predicted"/>
<dbReference type="Proteomes" id="UP000676409">
    <property type="component" value="Chromosome"/>
</dbReference>
<dbReference type="Gene3D" id="3.40.50.880">
    <property type="match status" value="1"/>
</dbReference>
<protein>
    <submittedName>
        <fullName evidence="2">DJ-1/PfpI family protein</fullName>
    </submittedName>
</protein>
<dbReference type="Pfam" id="PF01965">
    <property type="entry name" value="DJ-1_PfpI"/>
    <property type="match status" value="1"/>
</dbReference>
<dbReference type="PANTHER" id="PTHR43130">
    <property type="entry name" value="ARAC-FAMILY TRANSCRIPTIONAL REGULATOR"/>
    <property type="match status" value="1"/>
</dbReference>
<dbReference type="KEGG" id="caul:KCG34_21610"/>
<accession>A0A975IVR6</accession>
<dbReference type="AlphaFoldDB" id="A0A975IVR6"/>
<evidence type="ECO:0000313" key="3">
    <source>
        <dbReference type="Proteomes" id="UP000676409"/>
    </source>
</evidence>
<dbReference type="SUPFAM" id="SSF52317">
    <property type="entry name" value="Class I glutamine amidotransferase-like"/>
    <property type="match status" value="1"/>
</dbReference>
<dbReference type="InterPro" id="IPR002818">
    <property type="entry name" value="DJ-1/PfpI"/>
</dbReference>
<feature type="domain" description="DJ-1/PfpI" evidence="1">
    <location>
        <begin position="58"/>
        <end position="215"/>
    </location>
</feature>
<keyword evidence="3" id="KW-1185">Reference proteome</keyword>
<dbReference type="PANTHER" id="PTHR43130:SF3">
    <property type="entry name" value="HTH-TYPE TRANSCRIPTIONAL REGULATOR RV1931C"/>
    <property type="match status" value="1"/>
</dbReference>
<dbReference type="InterPro" id="IPR052158">
    <property type="entry name" value="INH-QAR"/>
</dbReference>
<gene>
    <name evidence="2" type="ORF">KCG34_21610</name>
</gene>
<dbReference type="RefSeq" id="WP_211937668.1">
    <property type="nucleotide sequence ID" value="NZ_CP073078.1"/>
</dbReference>
<organism evidence="2 3">
    <name type="scientific">Phenylobacterium montanum</name>
    <dbReference type="NCBI Taxonomy" id="2823693"/>
    <lineage>
        <taxon>Bacteria</taxon>
        <taxon>Pseudomonadati</taxon>
        <taxon>Pseudomonadota</taxon>
        <taxon>Alphaproteobacteria</taxon>
        <taxon>Caulobacterales</taxon>
        <taxon>Caulobacteraceae</taxon>
        <taxon>Phenylobacterium</taxon>
    </lineage>
</organism>
<evidence type="ECO:0000313" key="2">
    <source>
        <dbReference type="EMBL" id="QUD87616.1"/>
    </source>
</evidence>
<sequence length="370" mass="38596">MDRRGFIMAGVGGAVAIAVAGPAAGTAAISPDEHARTIALMRPPKRARPLVAIVADNVGAETTDLMIPFNVLSRSGLADVAVLAPEAAPIQLMPALRIQPTATLAAFDAAHPDGPDYVIVPAQHRRDTPALLPWLRKQAAGGATVIGVCAGGATVAAAGLIDHRRFTSHWAEIEGLRKAHPSATWQRDRRYVADRGVVTTTGVTASLPMSLALVEAIAGPERAQSLAASLGAPGTDERHDSAAFRLTKGDVGLALGNIGAFWGHETVGLPVAPGQDELALAFTADAWSRTYRSRCVTVGKSGTVRLAYGLELIVDRTGDGGRLDLMLPPLSDERPAASLDTALAAIARRYGRPTAGFVALQVEYPWSGRA</sequence>
<dbReference type="InterPro" id="IPR029062">
    <property type="entry name" value="Class_I_gatase-like"/>
</dbReference>
<reference evidence="2" key="1">
    <citation type="submission" date="2021-04" db="EMBL/GenBank/DDBJ databases">
        <title>The complete genome sequence of Caulobacter sp. S6.</title>
        <authorList>
            <person name="Tang Y."/>
            <person name="Ouyang W."/>
            <person name="Liu Q."/>
            <person name="Huang B."/>
            <person name="Guo Z."/>
            <person name="Lei P."/>
        </authorList>
    </citation>
    <scope>NUCLEOTIDE SEQUENCE</scope>
    <source>
        <strain evidence="2">S6</strain>
    </source>
</reference>
<dbReference type="EMBL" id="CP073078">
    <property type="protein sequence ID" value="QUD87616.1"/>
    <property type="molecule type" value="Genomic_DNA"/>
</dbReference>
<evidence type="ECO:0000259" key="1">
    <source>
        <dbReference type="Pfam" id="PF01965"/>
    </source>
</evidence>
<name>A0A975IVR6_9CAUL</name>